<dbReference type="Pfam" id="PF13193">
    <property type="entry name" value="AMP-binding_C"/>
    <property type="match status" value="1"/>
</dbReference>
<evidence type="ECO:0000259" key="3">
    <source>
        <dbReference type="Pfam" id="PF13193"/>
    </source>
</evidence>
<dbReference type="GO" id="GO:0044550">
    <property type="term" value="P:secondary metabolite biosynthetic process"/>
    <property type="evidence" value="ECO:0007669"/>
    <property type="project" value="TreeGrafter"/>
</dbReference>
<dbReference type="RefSeq" id="WP_133360400.1">
    <property type="nucleotide sequence ID" value="NZ_SMUV01000069.1"/>
</dbReference>
<dbReference type="PROSITE" id="PS00455">
    <property type="entry name" value="AMP_BINDING"/>
    <property type="match status" value="1"/>
</dbReference>
<dbReference type="InterPro" id="IPR042099">
    <property type="entry name" value="ANL_N_sf"/>
</dbReference>
<evidence type="ECO:0000313" key="4">
    <source>
        <dbReference type="EMBL" id="TDK44997.1"/>
    </source>
</evidence>
<organism evidence="4 5">
    <name type="scientific">Antarcticimicrobium luteum</name>
    <dbReference type="NCBI Taxonomy" id="2547397"/>
    <lineage>
        <taxon>Bacteria</taxon>
        <taxon>Pseudomonadati</taxon>
        <taxon>Pseudomonadota</taxon>
        <taxon>Alphaproteobacteria</taxon>
        <taxon>Rhodobacterales</taxon>
        <taxon>Paracoccaceae</taxon>
        <taxon>Antarcticimicrobium</taxon>
    </lineage>
</organism>
<protein>
    <submittedName>
        <fullName evidence="4">Long-chain fatty acid--CoA ligase</fullName>
    </submittedName>
</protein>
<dbReference type="InterPro" id="IPR045851">
    <property type="entry name" value="AMP-bd_C_sf"/>
</dbReference>
<keyword evidence="5" id="KW-1185">Reference proteome</keyword>
<dbReference type="PANTHER" id="PTHR43352:SF1">
    <property type="entry name" value="ANTHRANILATE--COA LIGASE"/>
    <property type="match status" value="1"/>
</dbReference>
<feature type="domain" description="AMP-binding enzyme C-terminal" evidence="3">
    <location>
        <begin position="418"/>
        <end position="491"/>
    </location>
</feature>
<dbReference type="AlphaFoldDB" id="A0A4V3AR28"/>
<dbReference type="Pfam" id="PF00501">
    <property type="entry name" value="AMP-binding"/>
    <property type="match status" value="1"/>
</dbReference>
<feature type="domain" description="AMP-dependent synthetase/ligase" evidence="2">
    <location>
        <begin position="25"/>
        <end position="368"/>
    </location>
</feature>
<dbReference type="EMBL" id="SMUV01000069">
    <property type="protein sequence ID" value="TDK44997.1"/>
    <property type="molecule type" value="Genomic_DNA"/>
</dbReference>
<dbReference type="OrthoDB" id="9803968at2"/>
<dbReference type="Proteomes" id="UP000295301">
    <property type="component" value="Unassembled WGS sequence"/>
</dbReference>
<evidence type="ECO:0000256" key="1">
    <source>
        <dbReference type="ARBA" id="ARBA00022598"/>
    </source>
</evidence>
<dbReference type="InterPro" id="IPR025110">
    <property type="entry name" value="AMP-bd_C"/>
</dbReference>
<dbReference type="Gene3D" id="3.40.50.12780">
    <property type="entry name" value="N-terminal domain of ligase-like"/>
    <property type="match status" value="1"/>
</dbReference>
<dbReference type="InterPro" id="IPR020845">
    <property type="entry name" value="AMP-binding_CS"/>
</dbReference>
<dbReference type="Gene3D" id="3.30.300.30">
    <property type="match status" value="1"/>
</dbReference>
<dbReference type="InterPro" id="IPR000873">
    <property type="entry name" value="AMP-dep_synth/lig_dom"/>
</dbReference>
<accession>A0A4V3AR28</accession>
<reference evidence="4 5" key="1">
    <citation type="submission" date="2019-03" db="EMBL/GenBank/DDBJ databases">
        <title>Ruegeria lutea sp. nov., a novel strain, isolated from marine sediment, the Masan Bay, South Korea.</title>
        <authorList>
            <person name="Kim J."/>
            <person name="Kim D.-Y."/>
            <person name="Lee S.-S."/>
        </authorList>
    </citation>
    <scope>NUCLEOTIDE SEQUENCE [LARGE SCALE GENOMIC DNA]</scope>
    <source>
        <strain evidence="4 5">318-1</strain>
    </source>
</reference>
<dbReference type="PANTHER" id="PTHR43352">
    <property type="entry name" value="ACETYL-COA SYNTHETASE"/>
    <property type="match status" value="1"/>
</dbReference>
<gene>
    <name evidence="4" type="ORF">E1832_14060</name>
</gene>
<dbReference type="GO" id="GO:0016878">
    <property type="term" value="F:acid-thiol ligase activity"/>
    <property type="evidence" value="ECO:0007669"/>
    <property type="project" value="TreeGrafter"/>
</dbReference>
<sequence>MQSIFDQGPPPPCPAPFNLAAFVLRQAGKTPDKPALSILRPQGPDDWTYAELERAVRGTGTGLLRAGLQPGQIVLMRLGNTVEFPIAYLGAIAAGLVPVPTSSQLTEPETAKIIAELKPAAILRDPAIACAGHPLQIDTDALETMRALPPCDWAMGDPDRLAYVVYTSGTSGSPRAVAHAHRAIWARQMMVEGWYDLRPGDRLCHAGAFNWTYTLGTGLMDPWAIGATALIPEAGTDIAALPELLRTHRATLFAAAPGVYRRMLRDRDRLELPDLRHGFSAGEKLSRDLHRRWTDLTGTELHEAYGMSECSTFISSSPAHPTRGAALGQPQTGRRVAILGPDGTPVPQGEPGVIAVHKDDPGLMLGYLNAPGEKAARMRGDWFVTGDQGAMAVDGQITYLGRDDDMMNAGGYRVSPVEVEAALSAHPGIDQVGAAEVEIRPDTTIIVAFYTGPAELDEGALRTYVEQNLARYKQPRAFVHLDALPSGANGKLLRRALPAYFPTRSPNPA</sequence>
<proteinExistence type="predicted"/>
<dbReference type="SUPFAM" id="SSF56801">
    <property type="entry name" value="Acetyl-CoA synthetase-like"/>
    <property type="match status" value="1"/>
</dbReference>
<comment type="caution">
    <text evidence="4">The sequence shown here is derived from an EMBL/GenBank/DDBJ whole genome shotgun (WGS) entry which is preliminary data.</text>
</comment>
<name>A0A4V3AR28_9RHOB</name>
<evidence type="ECO:0000259" key="2">
    <source>
        <dbReference type="Pfam" id="PF00501"/>
    </source>
</evidence>
<evidence type="ECO:0000313" key="5">
    <source>
        <dbReference type="Proteomes" id="UP000295301"/>
    </source>
</evidence>
<keyword evidence="1 4" id="KW-0436">Ligase</keyword>